<dbReference type="EMBL" id="RQET01000007">
    <property type="protein sequence ID" value="TGK10161.1"/>
    <property type="molecule type" value="Genomic_DNA"/>
</dbReference>
<dbReference type="Pfam" id="PF01965">
    <property type="entry name" value="DJ-1_PfpI"/>
    <property type="match status" value="1"/>
</dbReference>
<dbReference type="AlphaFoldDB" id="A0A4R9GF49"/>
<keyword evidence="3" id="KW-0804">Transcription</keyword>
<comment type="caution">
    <text evidence="5">The sequence shown here is derived from an EMBL/GenBank/DDBJ whole genome shotgun (WGS) entry which is preliminary data.</text>
</comment>
<evidence type="ECO:0000313" key="5">
    <source>
        <dbReference type="EMBL" id="TGK10161.1"/>
    </source>
</evidence>
<dbReference type="InterPro" id="IPR052158">
    <property type="entry name" value="INH-QAR"/>
</dbReference>
<name>A0A4R9GF49_9LEPT</name>
<accession>A0A4R9GF49</accession>
<dbReference type="InterPro" id="IPR002818">
    <property type="entry name" value="DJ-1/PfpI"/>
</dbReference>
<gene>
    <name evidence="5" type="ORF">EHO60_09915</name>
</gene>
<dbReference type="GO" id="GO:0003700">
    <property type="term" value="F:DNA-binding transcription factor activity"/>
    <property type="evidence" value="ECO:0007669"/>
    <property type="project" value="InterPro"/>
</dbReference>
<dbReference type="GO" id="GO:0043565">
    <property type="term" value="F:sequence-specific DNA binding"/>
    <property type="evidence" value="ECO:0007669"/>
    <property type="project" value="InterPro"/>
</dbReference>
<dbReference type="OrthoDB" id="6382410at2"/>
<proteinExistence type="predicted"/>
<dbReference type="InterPro" id="IPR029062">
    <property type="entry name" value="Class_I_gatase-like"/>
</dbReference>
<protein>
    <submittedName>
        <fullName evidence="5">Helix-turn-helix domain-containing protein</fullName>
    </submittedName>
</protein>
<dbReference type="RefSeq" id="WP_135768047.1">
    <property type="nucleotide sequence ID" value="NZ_RQET01000007.1"/>
</dbReference>
<dbReference type="Pfam" id="PF12833">
    <property type="entry name" value="HTH_18"/>
    <property type="match status" value="1"/>
</dbReference>
<dbReference type="CDD" id="cd03138">
    <property type="entry name" value="GATase1_AraC_2"/>
    <property type="match status" value="1"/>
</dbReference>
<dbReference type="PANTHER" id="PTHR43130">
    <property type="entry name" value="ARAC-FAMILY TRANSCRIPTIONAL REGULATOR"/>
    <property type="match status" value="1"/>
</dbReference>
<evidence type="ECO:0000313" key="6">
    <source>
        <dbReference type="Proteomes" id="UP000298458"/>
    </source>
</evidence>
<keyword evidence="6" id="KW-1185">Reference proteome</keyword>
<dbReference type="PROSITE" id="PS00041">
    <property type="entry name" value="HTH_ARAC_FAMILY_1"/>
    <property type="match status" value="1"/>
</dbReference>
<sequence length="327" mass="36769">MNVAILLLRDSPASVITGLFEFFEIAGIDLRYRRSRRRCNVFTAAVDSSTVRLHGRVTIEPDSVGRLTEPCDVVIVPAIGPEVTNVANRFGMEIEWLKDVARKEIRIASVCSGAFLLASAGLLDGRAATTHWLFAPVFRRMFPGVNLNVDRLVIDTGQFLTSGGSNAFYDLALHLIEQSFNREVAVSCARHFLLDTERISQTPFMAFSSQKHHKDESIAAAQSILEKEFATSVSMEALAHRIGLNPRTFKRRFKSATGDAPSVYQQRLRIEWARKRLSESGDSVEEVCYAVGYENLGFFRALFKRHTGYTPFEYRRRLAKNVEGKGR</sequence>
<dbReference type="InterPro" id="IPR009057">
    <property type="entry name" value="Homeodomain-like_sf"/>
</dbReference>
<dbReference type="SMART" id="SM00342">
    <property type="entry name" value="HTH_ARAC"/>
    <property type="match status" value="1"/>
</dbReference>
<dbReference type="PROSITE" id="PS01124">
    <property type="entry name" value="HTH_ARAC_FAMILY_2"/>
    <property type="match status" value="1"/>
</dbReference>
<evidence type="ECO:0000256" key="2">
    <source>
        <dbReference type="ARBA" id="ARBA00023125"/>
    </source>
</evidence>
<dbReference type="Gene3D" id="3.40.50.880">
    <property type="match status" value="1"/>
</dbReference>
<dbReference type="SUPFAM" id="SSF46689">
    <property type="entry name" value="Homeodomain-like"/>
    <property type="match status" value="2"/>
</dbReference>
<evidence type="ECO:0000256" key="1">
    <source>
        <dbReference type="ARBA" id="ARBA00023015"/>
    </source>
</evidence>
<dbReference type="InterPro" id="IPR018062">
    <property type="entry name" value="HTH_AraC-typ_CS"/>
</dbReference>
<dbReference type="PANTHER" id="PTHR43130:SF3">
    <property type="entry name" value="HTH-TYPE TRANSCRIPTIONAL REGULATOR RV1931C"/>
    <property type="match status" value="1"/>
</dbReference>
<keyword evidence="2" id="KW-0238">DNA-binding</keyword>
<dbReference type="SUPFAM" id="SSF52317">
    <property type="entry name" value="Class I glutamine amidotransferase-like"/>
    <property type="match status" value="1"/>
</dbReference>
<dbReference type="Proteomes" id="UP000298458">
    <property type="component" value="Unassembled WGS sequence"/>
</dbReference>
<organism evidence="5 6">
    <name type="scientific">Leptospira fletcheri</name>
    <dbReference type="NCBI Taxonomy" id="2484981"/>
    <lineage>
        <taxon>Bacteria</taxon>
        <taxon>Pseudomonadati</taxon>
        <taxon>Spirochaetota</taxon>
        <taxon>Spirochaetia</taxon>
        <taxon>Leptospirales</taxon>
        <taxon>Leptospiraceae</taxon>
        <taxon>Leptospira</taxon>
    </lineage>
</organism>
<dbReference type="InterPro" id="IPR018060">
    <property type="entry name" value="HTH_AraC"/>
</dbReference>
<feature type="domain" description="HTH araC/xylS-type" evidence="4">
    <location>
        <begin position="219"/>
        <end position="317"/>
    </location>
</feature>
<dbReference type="Gene3D" id="1.10.10.60">
    <property type="entry name" value="Homeodomain-like"/>
    <property type="match status" value="2"/>
</dbReference>
<reference evidence="5" key="1">
    <citation type="journal article" date="2019" name="PLoS Negl. Trop. Dis.">
        <title>Revisiting the worldwide diversity of Leptospira species in the environment.</title>
        <authorList>
            <person name="Vincent A.T."/>
            <person name="Schiettekatte O."/>
            <person name="Bourhy P."/>
            <person name="Veyrier F.J."/>
            <person name="Picardeau M."/>
        </authorList>
    </citation>
    <scope>NUCLEOTIDE SEQUENCE [LARGE SCALE GENOMIC DNA]</scope>
    <source>
        <strain evidence="5">SSW15</strain>
    </source>
</reference>
<keyword evidence="1" id="KW-0805">Transcription regulation</keyword>
<evidence type="ECO:0000259" key="4">
    <source>
        <dbReference type="PROSITE" id="PS01124"/>
    </source>
</evidence>
<evidence type="ECO:0000256" key="3">
    <source>
        <dbReference type="ARBA" id="ARBA00023163"/>
    </source>
</evidence>